<organism evidence="5">
    <name type="scientific">marine sediment metagenome</name>
    <dbReference type="NCBI Taxonomy" id="412755"/>
    <lineage>
        <taxon>unclassified sequences</taxon>
        <taxon>metagenomes</taxon>
        <taxon>ecological metagenomes</taxon>
    </lineage>
</organism>
<sequence length="98" mass="11691">MRSRKPFVIFWPQYFDAKRSRSKGRRVPRKFAIEKINTNDILKAAKRLGYEAHYEKGYQYPRTWWDDPGRVSINTKGKQKSKVLIDVAKDIKKNQAKF</sequence>
<dbReference type="HAMAP" id="MF_00305">
    <property type="entry name" value="SRP19"/>
    <property type="match status" value="1"/>
</dbReference>
<name>X1HMZ7_9ZZZZ</name>
<dbReference type="InterPro" id="IPR036521">
    <property type="entry name" value="SRP19-like_sf"/>
</dbReference>
<dbReference type="EMBL" id="BARU01007637">
    <property type="protein sequence ID" value="GAH46673.1"/>
    <property type="molecule type" value="Genomic_DNA"/>
</dbReference>
<reference evidence="5" key="1">
    <citation type="journal article" date="2014" name="Front. Microbiol.">
        <title>High frequency of phylogenetically diverse reductive dehalogenase-homologous genes in deep subseafloor sedimentary metagenomes.</title>
        <authorList>
            <person name="Kawai M."/>
            <person name="Futagami T."/>
            <person name="Toyoda A."/>
            <person name="Takaki Y."/>
            <person name="Nishi S."/>
            <person name="Hori S."/>
            <person name="Arai W."/>
            <person name="Tsubouchi T."/>
            <person name="Morono Y."/>
            <person name="Uchiyama I."/>
            <person name="Ito T."/>
            <person name="Fujiyama A."/>
            <person name="Inagaki F."/>
            <person name="Takami H."/>
        </authorList>
    </citation>
    <scope>NUCLEOTIDE SEQUENCE</scope>
    <source>
        <strain evidence="5">Expedition CK06-06</strain>
    </source>
</reference>
<keyword evidence="4" id="KW-0687">Ribonucleoprotein</keyword>
<dbReference type="Pfam" id="PF01922">
    <property type="entry name" value="SRP19"/>
    <property type="match status" value="1"/>
</dbReference>
<dbReference type="AlphaFoldDB" id="X1HMZ7"/>
<dbReference type="Gene3D" id="3.30.56.30">
    <property type="entry name" value="Signal recognition particle, SRP19-like subunit"/>
    <property type="match status" value="1"/>
</dbReference>
<evidence type="ECO:0000256" key="1">
    <source>
        <dbReference type="ARBA" id="ARBA00004496"/>
    </source>
</evidence>
<comment type="caution">
    <text evidence="5">The sequence shown here is derived from an EMBL/GenBank/DDBJ whole genome shotgun (WGS) entry which is preliminary data.</text>
</comment>
<evidence type="ECO:0000313" key="5">
    <source>
        <dbReference type="EMBL" id="GAH46673.1"/>
    </source>
</evidence>
<comment type="subcellular location">
    <subcellularLocation>
        <location evidence="1">Cytoplasm</location>
    </subcellularLocation>
</comment>
<dbReference type="InterPro" id="IPR022938">
    <property type="entry name" value="SRP19_arc-type"/>
</dbReference>
<dbReference type="SUPFAM" id="SSF69695">
    <property type="entry name" value="SRP19"/>
    <property type="match status" value="1"/>
</dbReference>
<dbReference type="GO" id="GO:0005786">
    <property type="term" value="C:signal recognition particle, endoplasmic reticulum targeting"/>
    <property type="evidence" value="ECO:0007669"/>
    <property type="project" value="UniProtKB-KW"/>
</dbReference>
<dbReference type="GO" id="GO:0008312">
    <property type="term" value="F:7S RNA binding"/>
    <property type="evidence" value="ECO:0007669"/>
    <property type="project" value="InterPro"/>
</dbReference>
<dbReference type="PANTHER" id="PTHR17453:SF0">
    <property type="entry name" value="SIGNAL RECOGNITION PARTICLE 19 KDA PROTEIN"/>
    <property type="match status" value="1"/>
</dbReference>
<evidence type="ECO:0008006" key="6">
    <source>
        <dbReference type="Google" id="ProtNLM"/>
    </source>
</evidence>
<dbReference type="InterPro" id="IPR002778">
    <property type="entry name" value="Signal_recog_particle_SRP19"/>
</dbReference>
<evidence type="ECO:0000256" key="4">
    <source>
        <dbReference type="ARBA" id="ARBA00023274"/>
    </source>
</evidence>
<proteinExistence type="inferred from homology"/>
<protein>
    <recommendedName>
        <fullName evidence="6">SRP19</fullName>
    </recommendedName>
</protein>
<dbReference type="GO" id="GO:0006617">
    <property type="term" value="P:SRP-dependent cotranslational protein targeting to membrane, signal sequence recognition"/>
    <property type="evidence" value="ECO:0007669"/>
    <property type="project" value="TreeGrafter"/>
</dbReference>
<keyword evidence="2" id="KW-0963">Cytoplasm</keyword>
<dbReference type="PANTHER" id="PTHR17453">
    <property type="entry name" value="SIGNAL RECOGNITION PARTICLE 19 KD PROTEIN"/>
    <property type="match status" value="1"/>
</dbReference>
<evidence type="ECO:0000256" key="3">
    <source>
        <dbReference type="ARBA" id="ARBA00023135"/>
    </source>
</evidence>
<evidence type="ECO:0000256" key="2">
    <source>
        <dbReference type="ARBA" id="ARBA00022490"/>
    </source>
</evidence>
<keyword evidence="3" id="KW-0733">Signal recognition particle</keyword>
<gene>
    <name evidence="5" type="ORF">S03H2_15047</name>
</gene>
<accession>X1HMZ7</accession>